<dbReference type="GO" id="GO:0006099">
    <property type="term" value="P:tricarboxylic acid cycle"/>
    <property type="evidence" value="ECO:0007669"/>
    <property type="project" value="UniProtKB-KW"/>
</dbReference>
<dbReference type="InterPro" id="IPR011761">
    <property type="entry name" value="ATP-grasp"/>
</dbReference>
<organism evidence="4 5">
    <name type="scientific">Sulfitobacter aestuariivivens</name>
    <dbReference type="NCBI Taxonomy" id="2766981"/>
    <lineage>
        <taxon>Bacteria</taxon>
        <taxon>Pseudomonadati</taxon>
        <taxon>Pseudomonadota</taxon>
        <taxon>Alphaproteobacteria</taxon>
        <taxon>Rhodobacterales</taxon>
        <taxon>Roseobacteraceae</taxon>
        <taxon>Sulfitobacter</taxon>
    </lineage>
</organism>
<dbReference type="Gene3D" id="3.30.1490.20">
    <property type="entry name" value="ATP-grasp fold, A domain"/>
    <property type="match status" value="1"/>
</dbReference>
<gene>
    <name evidence="4" type="ORF">H9Q16_14580</name>
</gene>
<dbReference type="InterPro" id="IPR016102">
    <property type="entry name" value="Succinyl-CoA_synth-like"/>
</dbReference>
<dbReference type="SMART" id="SM00881">
    <property type="entry name" value="CoA_binding"/>
    <property type="match status" value="1"/>
</dbReference>
<dbReference type="Gene3D" id="3.40.50.261">
    <property type="entry name" value="Succinyl-CoA synthetase domains"/>
    <property type="match status" value="2"/>
</dbReference>
<dbReference type="Gene3D" id="3.40.50.720">
    <property type="entry name" value="NAD(P)-binding Rossmann-like Domain"/>
    <property type="match status" value="1"/>
</dbReference>
<dbReference type="SUPFAM" id="SSF52210">
    <property type="entry name" value="Succinyl-CoA synthetase domains"/>
    <property type="match status" value="2"/>
</dbReference>
<dbReference type="GO" id="GO:0005524">
    <property type="term" value="F:ATP binding"/>
    <property type="evidence" value="ECO:0007669"/>
    <property type="project" value="UniProtKB-UniRule"/>
</dbReference>
<dbReference type="RefSeq" id="WP_191076150.1">
    <property type="nucleotide sequence ID" value="NZ_JACTAG010000002.1"/>
</dbReference>
<keyword evidence="1" id="KW-0816">Tricarboxylic acid cycle</keyword>
<dbReference type="EMBL" id="JACTAG010000002">
    <property type="protein sequence ID" value="MBD3665157.1"/>
    <property type="molecule type" value="Genomic_DNA"/>
</dbReference>
<dbReference type="SUPFAM" id="SSF51735">
    <property type="entry name" value="NAD(P)-binding Rossmann-fold domains"/>
    <property type="match status" value="1"/>
</dbReference>
<evidence type="ECO:0000259" key="3">
    <source>
        <dbReference type="PROSITE" id="PS50975"/>
    </source>
</evidence>
<evidence type="ECO:0000256" key="2">
    <source>
        <dbReference type="PROSITE-ProRule" id="PRU00409"/>
    </source>
</evidence>
<keyword evidence="4" id="KW-0436">Ligase</keyword>
<dbReference type="Pfam" id="PF13380">
    <property type="entry name" value="CoA_binding_2"/>
    <property type="match status" value="1"/>
</dbReference>
<proteinExistence type="predicted"/>
<evidence type="ECO:0000313" key="4">
    <source>
        <dbReference type="EMBL" id="MBD3665157.1"/>
    </source>
</evidence>
<keyword evidence="5" id="KW-1185">Reference proteome</keyword>
<keyword evidence="2" id="KW-0547">Nucleotide-binding</keyword>
<sequence>MTRDISRLLRPQSIAVIGGGAWCRAVTAQCRKMGFSGSIWPVHPTAEEIEGLPVFVDVSTLPKAPDAAFIGVNREATIDIVRALSSLGAGGAVCFASGFKEAEAEDASGSAMQDALLTAAGQMPILGPNCYGFINYLDGALLWPDQHGGHRTHTGVALVTQSSNMAINLTMQNRALPLAYVATAGNQAQTGLAEIGAALLEDSRVTALGLHIEGIGDIRAFEALAARARALGKRIVAIKVGRSTQARAATVSHTASLAGEDAGAEALLQRLGIIRVPDLPTFLETLKLLHAVGPLPHNGIATISCSGGEASLAADTAVGFDIRFPPLNKTQKDKLRSALGPRVALANPLDYHTYIWRDTVAMTRAFAGMADPGIAMTLLIVDFPRSDFCDASDWDCAIDAAIASANETATRYGMVATLPELMPEKVAKRLMAAGVVPFSGLTEALAACSFGSTQLPEVADPILVPGPESSSELIPEAIAKAALGGHGLRVPKSARAISPDEVAHLADSTIGYPLVLKGEGVAHKTEAGAVKLNITSSDQAFQAALAMNLSGYLVEEMITGTVAELLIGVVRDPAHGFLLTLGAGGTLTELMDDTASLLIPASDASVHDALVSLRIAPLLRGYRGADAADIDAIVDAVRAVQDYAIANAETLAEIEINPLVCTAQGAIAADALLRLSKPEGTADV</sequence>
<reference evidence="4" key="1">
    <citation type="submission" date="2020-08" db="EMBL/GenBank/DDBJ databases">
        <title>Sulfitobacter aestuariivivens sp. nov., isolated from a tidal flat.</title>
        <authorList>
            <person name="Park S."/>
            <person name="Yoon J.-H."/>
        </authorList>
    </citation>
    <scope>NUCLEOTIDE SEQUENCE</scope>
    <source>
        <strain evidence="4">TSTF-M16</strain>
    </source>
</reference>
<feature type="domain" description="ATP-grasp" evidence="3">
    <location>
        <begin position="480"/>
        <end position="677"/>
    </location>
</feature>
<name>A0A927D8H5_9RHOB</name>
<dbReference type="InterPro" id="IPR013815">
    <property type="entry name" value="ATP_grasp_subdomain_1"/>
</dbReference>
<dbReference type="SUPFAM" id="SSF56059">
    <property type="entry name" value="Glutathione synthetase ATP-binding domain-like"/>
    <property type="match status" value="1"/>
</dbReference>
<evidence type="ECO:0000256" key="1">
    <source>
        <dbReference type="ARBA" id="ARBA00022532"/>
    </source>
</evidence>
<dbReference type="Pfam" id="PF13549">
    <property type="entry name" value="ATP-grasp_5"/>
    <property type="match status" value="1"/>
</dbReference>
<dbReference type="AlphaFoldDB" id="A0A927D8H5"/>
<dbReference type="GO" id="GO:0016874">
    <property type="term" value="F:ligase activity"/>
    <property type="evidence" value="ECO:0007669"/>
    <property type="project" value="UniProtKB-KW"/>
</dbReference>
<dbReference type="InterPro" id="IPR036291">
    <property type="entry name" value="NAD(P)-bd_dom_sf"/>
</dbReference>
<protein>
    <submittedName>
        <fullName evidence="4">Acetate--CoA ligase family protein</fullName>
    </submittedName>
</protein>
<evidence type="ECO:0000313" key="5">
    <source>
        <dbReference type="Proteomes" id="UP000635142"/>
    </source>
</evidence>
<dbReference type="PANTHER" id="PTHR42793:SF4">
    <property type="entry name" value="BLL6376 PROTEIN"/>
    <property type="match status" value="1"/>
</dbReference>
<keyword evidence="2" id="KW-0067">ATP-binding</keyword>
<dbReference type="PANTHER" id="PTHR42793">
    <property type="entry name" value="COA BINDING DOMAIN CONTAINING PROTEIN"/>
    <property type="match status" value="1"/>
</dbReference>
<accession>A0A927D8H5</accession>
<dbReference type="InterPro" id="IPR032875">
    <property type="entry name" value="Succ_CoA_lig_flav_dom"/>
</dbReference>
<dbReference type="Pfam" id="PF13607">
    <property type="entry name" value="Succ_CoA_lig"/>
    <property type="match status" value="1"/>
</dbReference>
<comment type="caution">
    <text evidence="4">The sequence shown here is derived from an EMBL/GenBank/DDBJ whole genome shotgun (WGS) entry which is preliminary data.</text>
</comment>
<dbReference type="GO" id="GO:0046872">
    <property type="term" value="F:metal ion binding"/>
    <property type="evidence" value="ECO:0007669"/>
    <property type="project" value="InterPro"/>
</dbReference>
<dbReference type="Proteomes" id="UP000635142">
    <property type="component" value="Unassembled WGS sequence"/>
</dbReference>
<dbReference type="InterPro" id="IPR003781">
    <property type="entry name" value="CoA-bd"/>
</dbReference>
<dbReference type="Gene3D" id="3.30.470.20">
    <property type="entry name" value="ATP-grasp fold, B domain"/>
    <property type="match status" value="1"/>
</dbReference>
<dbReference type="PROSITE" id="PS50975">
    <property type="entry name" value="ATP_GRASP"/>
    <property type="match status" value="1"/>
</dbReference>